<reference evidence="1 2" key="1">
    <citation type="submission" date="2023-10" db="EMBL/GenBank/DDBJ databases">
        <title>Development of a sustainable strategy for remediation of hydrocarbon-contaminated territories based on the waste exchange concept.</title>
        <authorList>
            <person name="Krivoruchko A."/>
        </authorList>
    </citation>
    <scope>NUCLEOTIDE SEQUENCE [LARGE SCALE GENOMIC DNA]</scope>
    <source>
        <strain evidence="1 2">IEGM 1203</strain>
    </source>
</reference>
<gene>
    <name evidence="1" type="ORF">R3Q16_02700</name>
</gene>
<accession>A0ABU4BMR9</accession>
<name>A0ABU4BMR9_RHOGO</name>
<evidence type="ECO:0000313" key="1">
    <source>
        <dbReference type="EMBL" id="MDV6265495.1"/>
    </source>
</evidence>
<comment type="caution">
    <text evidence="1">The sequence shown here is derived from an EMBL/GenBank/DDBJ whole genome shotgun (WGS) entry which is preliminary data.</text>
</comment>
<keyword evidence="2" id="KW-1185">Reference proteome</keyword>
<evidence type="ECO:0008006" key="3">
    <source>
        <dbReference type="Google" id="ProtNLM"/>
    </source>
</evidence>
<dbReference type="EMBL" id="JAWLKB010000001">
    <property type="protein sequence ID" value="MDV6265495.1"/>
    <property type="molecule type" value="Genomic_DNA"/>
</dbReference>
<dbReference type="Proteomes" id="UP001185927">
    <property type="component" value="Unassembled WGS sequence"/>
</dbReference>
<protein>
    <recommendedName>
        <fullName evidence="3">Transposase</fullName>
    </recommendedName>
</protein>
<proteinExistence type="predicted"/>
<evidence type="ECO:0000313" key="2">
    <source>
        <dbReference type="Proteomes" id="UP001185927"/>
    </source>
</evidence>
<dbReference type="RefSeq" id="WP_317540523.1">
    <property type="nucleotide sequence ID" value="NZ_JAWLKB010000001.1"/>
</dbReference>
<organism evidence="1 2">
    <name type="scientific">Rhodococcus globerulus</name>
    <dbReference type="NCBI Taxonomy" id="33008"/>
    <lineage>
        <taxon>Bacteria</taxon>
        <taxon>Bacillati</taxon>
        <taxon>Actinomycetota</taxon>
        <taxon>Actinomycetes</taxon>
        <taxon>Mycobacteriales</taxon>
        <taxon>Nocardiaceae</taxon>
        <taxon>Rhodococcus</taxon>
    </lineage>
</organism>
<sequence>MGECGLEGVGLWQHPDEPARRRSAYEIERRQGRAKTRTALDVTLRTSLFWIPVTAICLPEASGVLQGCQVAAYSSRQSTRSPQTMTA</sequence>